<evidence type="ECO:0000256" key="1">
    <source>
        <dbReference type="SAM" id="Phobius"/>
    </source>
</evidence>
<reference evidence="3 4" key="1">
    <citation type="submission" date="2019-04" db="EMBL/GenBank/DDBJ databases">
        <authorList>
            <person name="Li Y."/>
            <person name="Wang J."/>
        </authorList>
    </citation>
    <scope>NUCLEOTIDE SEQUENCE [LARGE SCALE GENOMIC DNA]</scope>
    <source>
        <strain evidence="3 4">DSM 14668</strain>
    </source>
</reference>
<dbReference type="OrthoDB" id="9769132at2"/>
<dbReference type="InterPro" id="IPR003399">
    <property type="entry name" value="Mce/MlaD"/>
</dbReference>
<dbReference type="Pfam" id="PF02470">
    <property type="entry name" value="MlaD"/>
    <property type="match status" value="1"/>
</dbReference>
<sequence length="374" mass="39823">MNRSRDVKVGLFVLAGLLFSALVIFLIGDERRFFSSSVKFTTTFSDVQGLKPGAPVRMGGIDIGNVKKVGYRPGQAEALVYVELDVVKAEAERIRKDSIARVAAKGLLGDKMIEISKGKSPEAVPPGGEILSEEPTDLMGIAQGMTSKADAALGNISKMSESLADERLHQDLRGSVSSMNKLLKDVAEGDGYPRKFLTDKEEAERISRTLQNIDRASAELALTLAEVRGVVTRVKAGPGFAHDIIYGDGPQKEIAQFGAAAGEVASTLKGIRESDSFAHDVLYGGKGNGAEALANVTAMTADLRAIVADMRKGKGTVGALLVDPSIYEDVKAIVGNVSRNDILRALVRYSIKHDEKKPGVDVAPGKDESAAQIK</sequence>
<name>A0A4U1JAA8_9BACT</name>
<dbReference type="RefSeq" id="WP_136930665.1">
    <property type="nucleotide sequence ID" value="NZ_SSMQ01000020.1"/>
</dbReference>
<dbReference type="InterPro" id="IPR052336">
    <property type="entry name" value="MlaD_Phospholipid_Transporter"/>
</dbReference>
<dbReference type="EMBL" id="SSMQ01000020">
    <property type="protein sequence ID" value="TKD06237.1"/>
    <property type="molecule type" value="Genomic_DNA"/>
</dbReference>
<protein>
    <submittedName>
        <fullName evidence="3">MCE family protein</fullName>
    </submittedName>
</protein>
<evidence type="ECO:0000259" key="2">
    <source>
        <dbReference type="Pfam" id="PF02470"/>
    </source>
</evidence>
<comment type="caution">
    <text evidence="3">The sequence shown here is derived from an EMBL/GenBank/DDBJ whole genome shotgun (WGS) entry which is preliminary data.</text>
</comment>
<organism evidence="3 4">
    <name type="scientific">Polyangium fumosum</name>
    <dbReference type="NCBI Taxonomy" id="889272"/>
    <lineage>
        <taxon>Bacteria</taxon>
        <taxon>Pseudomonadati</taxon>
        <taxon>Myxococcota</taxon>
        <taxon>Polyangia</taxon>
        <taxon>Polyangiales</taxon>
        <taxon>Polyangiaceae</taxon>
        <taxon>Polyangium</taxon>
    </lineage>
</organism>
<feature type="domain" description="Mce/MlaD" evidence="2">
    <location>
        <begin position="38"/>
        <end position="118"/>
    </location>
</feature>
<keyword evidence="1" id="KW-0812">Transmembrane</keyword>
<accession>A0A4U1JAA8</accession>
<keyword evidence="1" id="KW-0472">Membrane</keyword>
<keyword evidence="1" id="KW-1133">Transmembrane helix</keyword>
<proteinExistence type="predicted"/>
<evidence type="ECO:0000313" key="4">
    <source>
        <dbReference type="Proteomes" id="UP000309215"/>
    </source>
</evidence>
<gene>
    <name evidence="3" type="ORF">E8A74_20140</name>
</gene>
<dbReference type="Proteomes" id="UP000309215">
    <property type="component" value="Unassembled WGS sequence"/>
</dbReference>
<dbReference type="AlphaFoldDB" id="A0A4U1JAA8"/>
<keyword evidence="4" id="KW-1185">Reference proteome</keyword>
<dbReference type="PANTHER" id="PTHR33371">
    <property type="entry name" value="INTERMEMBRANE PHOSPHOLIPID TRANSPORT SYSTEM BINDING PROTEIN MLAD-RELATED"/>
    <property type="match status" value="1"/>
</dbReference>
<dbReference type="PANTHER" id="PTHR33371:SF4">
    <property type="entry name" value="INTERMEMBRANE PHOSPHOLIPID TRANSPORT SYSTEM BINDING PROTEIN MLAD"/>
    <property type="match status" value="1"/>
</dbReference>
<feature type="transmembrane region" description="Helical" evidence="1">
    <location>
        <begin position="9"/>
        <end position="28"/>
    </location>
</feature>
<evidence type="ECO:0000313" key="3">
    <source>
        <dbReference type="EMBL" id="TKD06237.1"/>
    </source>
</evidence>